<evidence type="ECO:0000256" key="8">
    <source>
        <dbReference type="ARBA" id="ARBA00048679"/>
    </source>
</evidence>
<evidence type="ECO:0000256" key="3">
    <source>
        <dbReference type="ARBA" id="ARBA00022679"/>
    </source>
</evidence>
<evidence type="ECO:0000256" key="2">
    <source>
        <dbReference type="ARBA" id="ARBA00022527"/>
    </source>
</evidence>
<dbReference type="Proteomes" id="UP000799421">
    <property type="component" value="Unassembled WGS sequence"/>
</dbReference>
<evidence type="ECO:0000256" key="1">
    <source>
        <dbReference type="ARBA" id="ARBA00012513"/>
    </source>
</evidence>
<evidence type="ECO:0000256" key="4">
    <source>
        <dbReference type="ARBA" id="ARBA00022741"/>
    </source>
</evidence>
<accession>A0A6A7C7T7</accession>
<dbReference type="EMBL" id="MU005961">
    <property type="protein sequence ID" value="KAF2863473.1"/>
    <property type="molecule type" value="Genomic_DNA"/>
</dbReference>
<evidence type="ECO:0000313" key="9">
    <source>
        <dbReference type="EMBL" id="KAF2863473.1"/>
    </source>
</evidence>
<keyword evidence="6" id="KW-0067">ATP-binding</keyword>
<evidence type="ECO:0000256" key="7">
    <source>
        <dbReference type="ARBA" id="ARBA00047899"/>
    </source>
</evidence>
<dbReference type="GO" id="GO:0004674">
    <property type="term" value="F:protein serine/threonine kinase activity"/>
    <property type="evidence" value="ECO:0007669"/>
    <property type="project" value="UniProtKB-KW"/>
</dbReference>
<dbReference type="PANTHER" id="PTHR47634:SF9">
    <property type="entry name" value="PROTEIN KINASE DOMAIN-CONTAINING PROTEIN-RELATED"/>
    <property type="match status" value="1"/>
</dbReference>
<dbReference type="InterPro" id="IPR051334">
    <property type="entry name" value="SRPK"/>
</dbReference>
<dbReference type="GO" id="GO:0050684">
    <property type="term" value="P:regulation of mRNA processing"/>
    <property type="evidence" value="ECO:0007669"/>
    <property type="project" value="TreeGrafter"/>
</dbReference>
<organism evidence="9 10">
    <name type="scientific">Piedraia hortae CBS 480.64</name>
    <dbReference type="NCBI Taxonomy" id="1314780"/>
    <lineage>
        <taxon>Eukaryota</taxon>
        <taxon>Fungi</taxon>
        <taxon>Dikarya</taxon>
        <taxon>Ascomycota</taxon>
        <taxon>Pezizomycotina</taxon>
        <taxon>Dothideomycetes</taxon>
        <taxon>Dothideomycetidae</taxon>
        <taxon>Capnodiales</taxon>
        <taxon>Piedraiaceae</taxon>
        <taxon>Piedraia</taxon>
    </lineage>
</organism>
<dbReference type="Gene3D" id="3.30.200.20">
    <property type="entry name" value="Phosphorylase Kinase, domain 1"/>
    <property type="match status" value="1"/>
</dbReference>
<reference evidence="9" key="1">
    <citation type="journal article" date="2020" name="Stud. Mycol.">
        <title>101 Dothideomycetes genomes: a test case for predicting lifestyles and emergence of pathogens.</title>
        <authorList>
            <person name="Haridas S."/>
            <person name="Albert R."/>
            <person name="Binder M."/>
            <person name="Bloem J."/>
            <person name="Labutti K."/>
            <person name="Salamov A."/>
            <person name="Andreopoulos B."/>
            <person name="Baker S."/>
            <person name="Barry K."/>
            <person name="Bills G."/>
            <person name="Bluhm B."/>
            <person name="Cannon C."/>
            <person name="Castanera R."/>
            <person name="Culley D."/>
            <person name="Daum C."/>
            <person name="Ezra D."/>
            <person name="Gonzalez J."/>
            <person name="Henrissat B."/>
            <person name="Kuo A."/>
            <person name="Liang C."/>
            <person name="Lipzen A."/>
            <person name="Lutzoni F."/>
            <person name="Magnuson J."/>
            <person name="Mondo S."/>
            <person name="Nolan M."/>
            <person name="Ohm R."/>
            <person name="Pangilinan J."/>
            <person name="Park H.-J."/>
            <person name="Ramirez L."/>
            <person name="Alfaro M."/>
            <person name="Sun H."/>
            <person name="Tritt A."/>
            <person name="Yoshinaga Y."/>
            <person name="Zwiers L.-H."/>
            <person name="Turgeon B."/>
            <person name="Goodwin S."/>
            <person name="Spatafora J."/>
            <person name="Crous P."/>
            <person name="Grigoriev I."/>
        </authorList>
    </citation>
    <scope>NUCLEOTIDE SEQUENCE</scope>
    <source>
        <strain evidence="9">CBS 480.64</strain>
    </source>
</reference>
<keyword evidence="2" id="KW-0723">Serine/threonine-protein kinase</keyword>
<dbReference type="SUPFAM" id="SSF56112">
    <property type="entry name" value="Protein kinase-like (PK-like)"/>
    <property type="match status" value="1"/>
</dbReference>
<comment type="catalytic activity">
    <reaction evidence="7">
        <text>L-threonyl-[protein] + ATP = O-phospho-L-threonyl-[protein] + ADP + H(+)</text>
        <dbReference type="Rhea" id="RHEA:46608"/>
        <dbReference type="Rhea" id="RHEA-COMP:11060"/>
        <dbReference type="Rhea" id="RHEA-COMP:11605"/>
        <dbReference type="ChEBI" id="CHEBI:15378"/>
        <dbReference type="ChEBI" id="CHEBI:30013"/>
        <dbReference type="ChEBI" id="CHEBI:30616"/>
        <dbReference type="ChEBI" id="CHEBI:61977"/>
        <dbReference type="ChEBI" id="CHEBI:456216"/>
        <dbReference type="EC" id="2.7.11.1"/>
    </reaction>
</comment>
<proteinExistence type="predicted"/>
<evidence type="ECO:0000256" key="6">
    <source>
        <dbReference type="ARBA" id="ARBA00022840"/>
    </source>
</evidence>
<sequence length="60" mass="6783">MNPRAPFPYQCRSPCGEKVNQYIQSGLHPVHVGDILHEGRYRILQKLGKGSFSTVWAAQD</sequence>
<dbReference type="PANTHER" id="PTHR47634">
    <property type="entry name" value="PROTEIN KINASE DOMAIN-CONTAINING PROTEIN-RELATED"/>
    <property type="match status" value="1"/>
</dbReference>
<dbReference type="AlphaFoldDB" id="A0A6A7C7T7"/>
<gene>
    <name evidence="9" type="ORF">K470DRAFT_210964</name>
</gene>
<keyword evidence="3" id="KW-0808">Transferase</keyword>
<evidence type="ECO:0000313" key="10">
    <source>
        <dbReference type="Proteomes" id="UP000799421"/>
    </source>
</evidence>
<dbReference type="OrthoDB" id="5979581at2759"/>
<dbReference type="GO" id="GO:0000245">
    <property type="term" value="P:spliceosomal complex assembly"/>
    <property type="evidence" value="ECO:0007669"/>
    <property type="project" value="TreeGrafter"/>
</dbReference>
<dbReference type="GO" id="GO:0005524">
    <property type="term" value="F:ATP binding"/>
    <property type="evidence" value="ECO:0007669"/>
    <property type="project" value="UniProtKB-KW"/>
</dbReference>
<dbReference type="EC" id="2.7.11.1" evidence="1"/>
<evidence type="ECO:0000256" key="5">
    <source>
        <dbReference type="ARBA" id="ARBA00022777"/>
    </source>
</evidence>
<keyword evidence="10" id="KW-1185">Reference proteome</keyword>
<keyword evidence="5" id="KW-0418">Kinase</keyword>
<dbReference type="InterPro" id="IPR011009">
    <property type="entry name" value="Kinase-like_dom_sf"/>
</dbReference>
<name>A0A6A7C7T7_9PEZI</name>
<comment type="catalytic activity">
    <reaction evidence="8">
        <text>L-seryl-[protein] + ATP = O-phospho-L-seryl-[protein] + ADP + H(+)</text>
        <dbReference type="Rhea" id="RHEA:17989"/>
        <dbReference type="Rhea" id="RHEA-COMP:9863"/>
        <dbReference type="Rhea" id="RHEA-COMP:11604"/>
        <dbReference type="ChEBI" id="CHEBI:15378"/>
        <dbReference type="ChEBI" id="CHEBI:29999"/>
        <dbReference type="ChEBI" id="CHEBI:30616"/>
        <dbReference type="ChEBI" id="CHEBI:83421"/>
        <dbReference type="ChEBI" id="CHEBI:456216"/>
        <dbReference type="EC" id="2.7.11.1"/>
    </reaction>
</comment>
<protein>
    <recommendedName>
        <fullName evidence="1">non-specific serine/threonine protein kinase</fullName>
        <ecNumber evidence="1">2.7.11.1</ecNumber>
    </recommendedName>
</protein>
<keyword evidence="4" id="KW-0547">Nucleotide-binding</keyword>